<dbReference type="Proteomes" id="UP001385951">
    <property type="component" value="Unassembled WGS sequence"/>
</dbReference>
<reference evidence="7 8" key="1">
    <citation type="submission" date="2022-09" db="EMBL/GenBank/DDBJ databases">
        <authorList>
            <person name="Palmer J.M."/>
        </authorList>
    </citation>
    <scope>NUCLEOTIDE SEQUENCE [LARGE SCALE GENOMIC DNA]</scope>
    <source>
        <strain evidence="7 8">DSM 7382</strain>
    </source>
</reference>
<dbReference type="CDD" id="cd00609">
    <property type="entry name" value="AAT_like"/>
    <property type="match status" value="1"/>
</dbReference>
<protein>
    <recommendedName>
        <fullName evidence="6">Aminotransferase class I/classII large domain-containing protein</fullName>
    </recommendedName>
</protein>
<evidence type="ECO:0000256" key="1">
    <source>
        <dbReference type="ARBA" id="ARBA00001933"/>
    </source>
</evidence>
<keyword evidence="3" id="KW-0032">Aminotransferase</keyword>
<dbReference type="GO" id="GO:1901605">
    <property type="term" value="P:alpha-amino acid metabolic process"/>
    <property type="evidence" value="ECO:0007669"/>
    <property type="project" value="TreeGrafter"/>
</dbReference>
<evidence type="ECO:0000256" key="4">
    <source>
        <dbReference type="ARBA" id="ARBA00022679"/>
    </source>
</evidence>
<evidence type="ECO:0000259" key="6">
    <source>
        <dbReference type="Pfam" id="PF00155"/>
    </source>
</evidence>
<feature type="domain" description="Aminotransferase class I/classII large" evidence="6">
    <location>
        <begin position="148"/>
        <end position="476"/>
    </location>
</feature>
<evidence type="ECO:0000313" key="7">
    <source>
        <dbReference type="EMBL" id="KAK7693840.1"/>
    </source>
</evidence>
<dbReference type="Pfam" id="PF00155">
    <property type="entry name" value="Aminotran_1_2"/>
    <property type="match status" value="1"/>
</dbReference>
<dbReference type="InterPro" id="IPR004839">
    <property type="entry name" value="Aminotransferase_I/II_large"/>
</dbReference>
<dbReference type="GO" id="GO:0008483">
    <property type="term" value="F:transaminase activity"/>
    <property type="evidence" value="ECO:0007669"/>
    <property type="project" value="UniProtKB-KW"/>
</dbReference>
<comment type="similarity">
    <text evidence="2">Belongs to the class-I pyridoxal-phosphate-dependent aminotransferase family.</text>
</comment>
<keyword evidence="8" id="KW-1185">Reference proteome</keyword>
<proteinExistence type="inferred from homology"/>
<accession>A0AAW0GKS9</accession>
<dbReference type="EMBL" id="JASBNA010000003">
    <property type="protein sequence ID" value="KAK7693840.1"/>
    <property type="molecule type" value="Genomic_DNA"/>
</dbReference>
<evidence type="ECO:0000256" key="5">
    <source>
        <dbReference type="ARBA" id="ARBA00022898"/>
    </source>
</evidence>
<dbReference type="AlphaFoldDB" id="A0AAW0GKS9"/>
<dbReference type="InterPro" id="IPR050859">
    <property type="entry name" value="Class-I_PLP-dep_aminotransf"/>
</dbReference>
<keyword evidence="5" id="KW-0663">Pyridoxal phosphate</keyword>
<keyword evidence="4" id="KW-0808">Transferase</keyword>
<dbReference type="GO" id="GO:0030170">
    <property type="term" value="F:pyridoxal phosphate binding"/>
    <property type="evidence" value="ECO:0007669"/>
    <property type="project" value="InterPro"/>
</dbReference>
<evidence type="ECO:0000256" key="3">
    <source>
        <dbReference type="ARBA" id="ARBA00022576"/>
    </source>
</evidence>
<comment type="caution">
    <text evidence="7">The sequence shown here is derived from an EMBL/GenBank/DDBJ whole genome shotgun (WGS) entry which is preliminary data.</text>
</comment>
<comment type="cofactor">
    <cofactor evidence="1">
        <name>pyridoxal 5'-phosphate</name>
        <dbReference type="ChEBI" id="CHEBI:597326"/>
    </cofactor>
</comment>
<name>A0AAW0GKS9_9APHY</name>
<dbReference type="SUPFAM" id="SSF53383">
    <property type="entry name" value="PLP-dependent transferases"/>
    <property type="match status" value="1"/>
</dbReference>
<dbReference type="PANTHER" id="PTHR42790">
    <property type="entry name" value="AMINOTRANSFERASE"/>
    <property type="match status" value="1"/>
</dbReference>
<evidence type="ECO:0000256" key="2">
    <source>
        <dbReference type="ARBA" id="ARBA00007441"/>
    </source>
</evidence>
<sequence>MGYKYLDKERGSFQEIIPSSPSPRLRIMTTMSSSASSSHIDLTHHLSTETRLRKANPMKAIWRLTRRKADMISLANGDPHFTLYPIKKVQFEVASVDDKIVDPVQSWRGAGASAPSQSFTTTTHNGALPLKAAMQYSAGAGLPDTQRVATELTDYYHSPPNHVVTLTLGNGDGVAKCFRLLGEPGDHFLADEFSFSSLTNAPLSHGINWVPVKIDKGGLIPEDLERILSTWDEERQGRRPHVLYTVPCGQNPTGCTLSVERRKQIYALAQRYDFIIIEDDPYYYLQYDSMETEEDEDEPFKFMPSFLSMDVDGRVMRVDSLSKVMAPGMRLGWITSNALFHDALVTLVDSSTHHPHAFGQIFLTEMLSSSGWKLSGFDRWVRSLRKEYQRRRDYFLRLFYQEVARTGFASTNAPEAGMFVWMRIHLEKHPRFRADLQRTDGSQAKTNTEELMEELFERILDGGVVVMPASIFMTPGDSSKPEDNSSPVQDRLNYLRLTFAGEEDSMQLGLSKLGQTLKEFFADSKDD</sequence>
<dbReference type="InterPro" id="IPR015424">
    <property type="entry name" value="PyrdxlP-dep_Trfase"/>
</dbReference>
<gene>
    <name evidence="7" type="ORF">QCA50_003412</name>
</gene>
<organism evidence="7 8">
    <name type="scientific">Cerrena zonata</name>
    <dbReference type="NCBI Taxonomy" id="2478898"/>
    <lineage>
        <taxon>Eukaryota</taxon>
        <taxon>Fungi</taxon>
        <taxon>Dikarya</taxon>
        <taxon>Basidiomycota</taxon>
        <taxon>Agaricomycotina</taxon>
        <taxon>Agaricomycetes</taxon>
        <taxon>Polyporales</taxon>
        <taxon>Cerrenaceae</taxon>
        <taxon>Cerrena</taxon>
    </lineage>
</organism>
<dbReference type="Gene3D" id="3.40.640.10">
    <property type="entry name" value="Type I PLP-dependent aspartate aminotransferase-like (Major domain)"/>
    <property type="match status" value="1"/>
</dbReference>
<evidence type="ECO:0000313" key="8">
    <source>
        <dbReference type="Proteomes" id="UP001385951"/>
    </source>
</evidence>
<dbReference type="InterPro" id="IPR015421">
    <property type="entry name" value="PyrdxlP-dep_Trfase_major"/>
</dbReference>
<dbReference type="PANTHER" id="PTHR42790:SF19">
    <property type="entry name" value="KYNURENINE_ALPHA-AMINOADIPATE AMINOTRANSFERASE, MITOCHONDRIAL"/>
    <property type="match status" value="1"/>
</dbReference>